<comment type="caution">
    <text evidence="2">The sequence shown here is derived from an EMBL/GenBank/DDBJ whole genome shotgun (WGS) entry which is preliminary data.</text>
</comment>
<feature type="domain" description="Calcineurin-like phosphoesterase" evidence="1">
    <location>
        <begin position="38"/>
        <end position="131"/>
    </location>
</feature>
<evidence type="ECO:0000259" key="1">
    <source>
        <dbReference type="Pfam" id="PF00149"/>
    </source>
</evidence>
<evidence type="ECO:0000313" key="2">
    <source>
        <dbReference type="EMBL" id="MDO6964594.1"/>
    </source>
</evidence>
<dbReference type="InterPro" id="IPR024173">
    <property type="entry name" value="Pesterase_MJ0037-like"/>
</dbReference>
<dbReference type="EMBL" id="JAUOZU010000007">
    <property type="protein sequence ID" value="MDO6964594.1"/>
    <property type="molecule type" value="Genomic_DNA"/>
</dbReference>
<keyword evidence="2" id="KW-0378">Hydrolase</keyword>
<evidence type="ECO:0000313" key="3">
    <source>
        <dbReference type="Proteomes" id="UP001174932"/>
    </source>
</evidence>
<dbReference type="InterPro" id="IPR026336">
    <property type="entry name" value="PdeM-like"/>
</dbReference>
<dbReference type="Proteomes" id="UP001174932">
    <property type="component" value="Unassembled WGS sequence"/>
</dbReference>
<protein>
    <submittedName>
        <fullName evidence="2">Ligase-associated DNA damage response endonuclease PdeM</fullName>
        <ecNumber evidence="2">3.1.-.-</ecNumber>
    </submittedName>
</protein>
<dbReference type="GO" id="GO:0016787">
    <property type="term" value="F:hydrolase activity"/>
    <property type="evidence" value="ECO:0007669"/>
    <property type="project" value="UniProtKB-KW"/>
</dbReference>
<keyword evidence="3" id="KW-1185">Reference proteome</keyword>
<dbReference type="PIRSF" id="PIRSF000887">
    <property type="entry name" value="Pesterase_MJ0037"/>
    <property type="match status" value="1"/>
</dbReference>
<dbReference type="PANTHER" id="PTHR39323:SF1">
    <property type="entry name" value="BLR1149 PROTEIN"/>
    <property type="match status" value="1"/>
</dbReference>
<dbReference type="PANTHER" id="PTHR39323">
    <property type="entry name" value="BLR1149 PROTEIN"/>
    <property type="match status" value="1"/>
</dbReference>
<keyword evidence="2" id="KW-0540">Nuclease</keyword>
<dbReference type="SUPFAM" id="SSF56300">
    <property type="entry name" value="Metallo-dependent phosphatases"/>
    <property type="match status" value="1"/>
</dbReference>
<name>A0ABT8YLI5_9HYPH</name>
<keyword evidence="2" id="KW-0255">Endonuclease</keyword>
<dbReference type="GO" id="GO:0016874">
    <property type="term" value="F:ligase activity"/>
    <property type="evidence" value="ECO:0007669"/>
    <property type="project" value="UniProtKB-KW"/>
</dbReference>
<dbReference type="NCBIfam" id="TIGR04123">
    <property type="entry name" value="P_estr_lig_assc"/>
    <property type="match status" value="1"/>
</dbReference>
<dbReference type="EC" id="3.1.-.-" evidence="2"/>
<dbReference type="GO" id="GO:0004519">
    <property type="term" value="F:endonuclease activity"/>
    <property type="evidence" value="ECO:0007669"/>
    <property type="project" value="UniProtKB-KW"/>
</dbReference>
<reference evidence="2" key="2">
    <citation type="submission" date="2023-07" db="EMBL/GenBank/DDBJ databases">
        <authorList>
            <person name="Shen H."/>
        </authorList>
    </citation>
    <scope>NUCLEOTIDE SEQUENCE</scope>
    <source>
        <strain evidence="2">TNR-22</strain>
    </source>
</reference>
<accession>A0ABT8YLI5</accession>
<dbReference type="InterPro" id="IPR029052">
    <property type="entry name" value="Metallo-depent_PP-like"/>
</dbReference>
<dbReference type="InterPro" id="IPR004843">
    <property type="entry name" value="Calcineurin-like_PHP"/>
</dbReference>
<gene>
    <name evidence="2" type="primary">pdeM</name>
    <name evidence="2" type="ORF">Q4481_11560</name>
</gene>
<organism evidence="2 3">
    <name type="scientific">Rhizobium alvei</name>
    <dbReference type="NCBI Taxonomy" id="1132659"/>
    <lineage>
        <taxon>Bacteria</taxon>
        <taxon>Pseudomonadati</taxon>
        <taxon>Pseudomonadota</taxon>
        <taxon>Alphaproteobacteria</taxon>
        <taxon>Hyphomicrobiales</taxon>
        <taxon>Rhizobiaceae</taxon>
        <taxon>Rhizobium/Agrobacterium group</taxon>
        <taxon>Rhizobium</taxon>
    </lineage>
</organism>
<proteinExistence type="predicted"/>
<dbReference type="Pfam" id="PF00149">
    <property type="entry name" value="Metallophos"/>
    <property type="match status" value="1"/>
</dbReference>
<keyword evidence="2" id="KW-0436">Ligase</keyword>
<sequence>MANRTDVSEDIGLTEIEVAGVAALLDPDGALYLPDIGLLCISDLHLEKGAAFARRGQMLPPWDTVATLRILSHAVARHDPKIILSLGDNFHDRRGSSEMPEAFRAMIGQIASGREMIWVTGNHDPDGVTNLPGLSVDELSIAGLTFRHEPGKAGEGEVAGHLHPAATLYRRDRAVRRPCFASDGKRLIMPSFGVMTGGLDLRHQAFRGLFEPASLVAHMLGKGRLYSLPFTQLR</sequence>
<dbReference type="Gene3D" id="3.60.21.10">
    <property type="match status" value="1"/>
</dbReference>
<reference evidence="2" key="1">
    <citation type="journal article" date="2015" name="Int. J. Syst. Evol. Microbiol.">
        <title>Rhizobium alvei sp. nov., isolated from a freshwater river.</title>
        <authorList>
            <person name="Sheu S.Y."/>
            <person name="Huang H.W."/>
            <person name="Young C.C."/>
            <person name="Chen W.M."/>
        </authorList>
    </citation>
    <scope>NUCLEOTIDE SEQUENCE</scope>
    <source>
        <strain evidence="2">TNR-22</strain>
    </source>
</reference>